<gene>
    <name evidence="7" type="primary">rodA1</name>
    <name evidence="6" type="synonym">rodA</name>
    <name evidence="7" type="ordered locus">Curi_c10720</name>
</gene>
<keyword evidence="6" id="KW-1003">Cell membrane</keyword>
<keyword evidence="6" id="KW-0328">Glycosyltransferase</keyword>
<dbReference type="OrthoDB" id="9812661at2"/>
<evidence type="ECO:0000313" key="7">
    <source>
        <dbReference type="EMBL" id="AFS78086.1"/>
    </source>
</evidence>
<dbReference type="PANTHER" id="PTHR30474:SF1">
    <property type="entry name" value="PEPTIDOGLYCAN GLYCOSYLTRANSFERASE MRDB"/>
    <property type="match status" value="1"/>
</dbReference>
<dbReference type="GO" id="GO:0008955">
    <property type="term" value="F:peptidoglycan glycosyltransferase activity"/>
    <property type="evidence" value="ECO:0007669"/>
    <property type="project" value="UniProtKB-UniRule"/>
</dbReference>
<feature type="transmembrane region" description="Helical" evidence="6">
    <location>
        <begin position="47"/>
        <end position="65"/>
    </location>
</feature>
<feature type="transmembrane region" description="Helical" evidence="6">
    <location>
        <begin position="77"/>
        <end position="94"/>
    </location>
</feature>
<dbReference type="Proteomes" id="UP000006094">
    <property type="component" value="Chromosome"/>
</dbReference>
<comment type="function">
    <text evidence="6">Peptidoglycan polymerase that is essential for cell wall elongation.</text>
</comment>
<dbReference type="GO" id="GO:0071555">
    <property type="term" value="P:cell wall organization"/>
    <property type="evidence" value="ECO:0007669"/>
    <property type="project" value="UniProtKB-KW"/>
</dbReference>
<dbReference type="PANTHER" id="PTHR30474">
    <property type="entry name" value="CELL CYCLE PROTEIN"/>
    <property type="match status" value="1"/>
</dbReference>
<accession>K0B0B3</accession>
<dbReference type="EC" id="2.4.99.28" evidence="6"/>
<evidence type="ECO:0000256" key="4">
    <source>
        <dbReference type="ARBA" id="ARBA00022989"/>
    </source>
</evidence>
<feature type="transmembrane region" description="Helical" evidence="6">
    <location>
        <begin position="114"/>
        <end position="132"/>
    </location>
</feature>
<dbReference type="InterPro" id="IPR001182">
    <property type="entry name" value="FtsW/RodA"/>
</dbReference>
<sequence>MSSNKRRFLKKFDFVLFFTVIILSLYGILIISSAAKSSPAGIDTHSYVKTQAVSTALGVLIILFLMKMNYEVLGKLYLFIYVACNLLLLSVFLFGTGTEEWGARSWIRVGPIGFQPAEVAKIGVIICIAKFIEQNQSKINELFTLGKILLFSFVPIALILKQPDFGTAMVYVFFIGVMIFVAGLDLRYILYAALAGILSLPFVWLSLGEYQRDRLFNFLDPSRDSMDSGYQALQSKIAVGSGKIFGMGLYNGSQTQFGFLPEKQTDFIFAVVGEELGLIGALFLLILYFIMMYRLVDIARHSRDTFGTLIVTGIFSMMFIHIFQNIGMTMGLTPITGIPLPFMSYGGTFQLTNLIAIGLALNVSIKRDGLSF</sequence>
<dbReference type="GO" id="GO:0051301">
    <property type="term" value="P:cell division"/>
    <property type="evidence" value="ECO:0007669"/>
    <property type="project" value="InterPro"/>
</dbReference>
<evidence type="ECO:0000256" key="6">
    <source>
        <dbReference type="HAMAP-Rule" id="MF_02079"/>
    </source>
</evidence>
<keyword evidence="5 6" id="KW-0472">Membrane</keyword>
<feature type="transmembrane region" description="Helical" evidence="6">
    <location>
        <begin position="305"/>
        <end position="323"/>
    </location>
</feature>
<keyword evidence="2 6" id="KW-0812">Transmembrane</keyword>
<dbReference type="NCBIfam" id="TIGR02210">
    <property type="entry name" value="rodA_shape"/>
    <property type="match status" value="1"/>
</dbReference>
<evidence type="ECO:0000256" key="5">
    <source>
        <dbReference type="ARBA" id="ARBA00023136"/>
    </source>
</evidence>
<dbReference type="KEGG" id="cad:Curi_c10720"/>
<dbReference type="RefSeq" id="WP_014967223.1">
    <property type="nucleotide sequence ID" value="NC_018664.1"/>
</dbReference>
<dbReference type="InterPro" id="IPR011923">
    <property type="entry name" value="RodA/MrdB"/>
</dbReference>
<proteinExistence type="inferred from homology"/>
<feature type="transmembrane region" description="Helical" evidence="6">
    <location>
        <begin position="267"/>
        <end position="293"/>
    </location>
</feature>
<dbReference type="GO" id="GO:0032153">
    <property type="term" value="C:cell division site"/>
    <property type="evidence" value="ECO:0007669"/>
    <property type="project" value="TreeGrafter"/>
</dbReference>
<comment type="catalytic activity">
    <reaction evidence="6">
        <text>[GlcNAc-(1-&gt;4)-Mur2Ac(oyl-L-Ala-gamma-D-Glu-L-Lys-D-Ala-D-Ala)](n)-di-trans,octa-cis-undecaprenyl diphosphate + beta-D-GlcNAc-(1-&gt;4)-Mur2Ac(oyl-L-Ala-gamma-D-Glu-L-Lys-D-Ala-D-Ala)-di-trans,octa-cis-undecaprenyl diphosphate = [GlcNAc-(1-&gt;4)-Mur2Ac(oyl-L-Ala-gamma-D-Glu-L-Lys-D-Ala-D-Ala)](n+1)-di-trans,octa-cis-undecaprenyl diphosphate + di-trans,octa-cis-undecaprenyl diphosphate + H(+)</text>
        <dbReference type="Rhea" id="RHEA:23708"/>
        <dbReference type="Rhea" id="RHEA-COMP:9602"/>
        <dbReference type="Rhea" id="RHEA-COMP:9603"/>
        <dbReference type="ChEBI" id="CHEBI:15378"/>
        <dbReference type="ChEBI" id="CHEBI:58405"/>
        <dbReference type="ChEBI" id="CHEBI:60033"/>
        <dbReference type="ChEBI" id="CHEBI:78435"/>
        <dbReference type="EC" id="2.4.99.28"/>
    </reaction>
</comment>
<evidence type="ECO:0000256" key="1">
    <source>
        <dbReference type="ARBA" id="ARBA00004141"/>
    </source>
</evidence>
<dbReference type="EMBL" id="CP003326">
    <property type="protein sequence ID" value="AFS78086.1"/>
    <property type="molecule type" value="Genomic_DNA"/>
</dbReference>
<dbReference type="HOGENOM" id="CLU_029243_2_1_9"/>
<dbReference type="UniPathway" id="UPA00219"/>
<feature type="transmembrane region" description="Helical" evidence="6">
    <location>
        <begin position="12"/>
        <end position="35"/>
    </location>
</feature>
<dbReference type="GO" id="GO:0015648">
    <property type="term" value="F:lipid-linked peptidoglycan transporter activity"/>
    <property type="evidence" value="ECO:0007669"/>
    <property type="project" value="TreeGrafter"/>
</dbReference>
<comment type="subcellular location">
    <subcellularLocation>
        <location evidence="6">Cell membrane</location>
        <topology evidence="6">Multi-pass membrane protein</topology>
    </subcellularLocation>
    <subcellularLocation>
        <location evidence="1">Membrane</location>
        <topology evidence="1">Multi-pass membrane protein</topology>
    </subcellularLocation>
</comment>
<name>K0B0B3_GOTA9</name>
<dbReference type="GO" id="GO:0005886">
    <property type="term" value="C:plasma membrane"/>
    <property type="evidence" value="ECO:0007669"/>
    <property type="project" value="UniProtKB-SubCell"/>
</dbReference>
<dbReference type="Pfam" id="PF01098">
    <property type="entry name" value="FTSW_RODA_SPOVE"/>
    <property type="match status" value="1"/>
</dbReference>
<keyword evidence="6" id="KW-0961">Cell wall biogenesis/degradation</keyword>
<comment type="pathway">
    <text evidence="6">Cell wall biogenesis; peptidoglycan biosynthesis.</text>
</comment>
<evidence type="ECO:0000313" key="8">
    <source>
        <dbReference type="Proteomes" id="UP000006094"/>
    </source>
</evidence>
<keyword evidence="4 6" id="KW-1133">Transmembrane helix</keyword>
<feature type="transmembrane region" description="Helical" evidence="6">
    <location>
        <begin position="189"/>
        <end position="207"/>
    </location>
</feature>
<dbReference type="STRING" id="1128398.Curi_c10720"/>
<comment type="similarity">
    <text evidence="6">Belongs to the SEDS family. MrdB/RodA subfamily.</text>
</comment>
<dbReference type="GO" id="GO:0008360">
    <property type="term" value="P:regulation of cell shape"/>
    <property type="evidence" value="ECO:0007669"/>
    <property type="project" value="UniProtKB-KW"/>
</dbReference>
<evidence type="ECO:0000256" key="3">
    <source>
        <dbReference type="ARBA" id="ARBA00022960"/>
    </source>
</evidence>
<dbReference type="PATRIC" id="fig|1128398.3.peg.1075"/>
<keyword evidence="3 6" id="KW-0133">Cell shape</keyword>
<feature type="transmembrane region" description="Helical" evidence="6">
    <location>
        <begin position="165"/>
        <end position="182"/>
    </location>
</feature>
<dbReference type="AlphaFoldDB" id="K0B0B3"/>
<dbReference type="GO" id="GO:0009252">
    <property type="term" value="P:peptidoglycan biosynthetic process"/>
    <property type="evidence" value="ECO:0007669"/>
    <property type="project" value="UniProtKB-UniRule"/>
</dbReference>
<feature type="transmembrane region" description="Helical" evidence="6">
    <location>
        <begin position="343"/>
        <end position="365"/>
    </location>
</feature>
<organism evidence="7 8">
    <name type="scientific">Gottschalkia acidurici (strain ATCC 7906 / DSM 604 / BCRC 14475 / CIP 104303 / KCTC 5404 / NCIMB 10678 / 9a)</name>
    <name type="common">Clostridium acidurici</name>
    <dbReference type="NCBI Taxonomy" id="1128398"/>
    <lineage>
        <taxon>Bacteria</taxon>
        <taxon>Bacillati</taxon>
        <taxon>Bacillota</taxon>
        <taxon>Tissierellia</taxon>
        <taxon>Tissierellales</taxon>
        <taxon>Gottschalkiaceae</taxon>
        <taxon>Gottschalkia</taxon>
    </lineage>
</organism>
<evidence type="ECO:0000256" key="2">
    <source>
        <dbReference type="ARBA" id="ARBA00022692"/>
    </source>
</evidence>
<keyword evidence="8" id="KW-1185">Reference proteome</keyword>
<protein>
    <recommendedName>
        <fullName evidence="6">Peptidoglycan glycosyltransferase RodA</fullName>
        <shortName evidence="6">PGT</shortName>
        <ecNumber evidence="6">2.4.99.28</ecNumber>
    </recommendedName>
    <alternativeName>
        <fullName evidence="6">Cell elongation protein RodA</fullName>
    </alternativeName>
    <alternativeName>
        <fullName evidence="6">Cell wall polymerase</fullName>
    </alternativeName>
    <alternativeName>
        <fullName evidence="6">Peptidoglycan polymerase</fullName>
        <shortName evidence="6">PG polymerase</shortName>
    </alternativeName>
</protein>
<feature type="transmembrane region" description="Helical" evidence="6">
    <location>
        <begin position="139"/>
        <end position="159"/>
    </location>
</feature>
<dbReference type="eggNOG" id="COG0772">
    <property type="taxonomic scope" value="Bacteria"/>
</dbReference>
<keyword evidence="6" id="KW-0808">Transferase</keyword>
<keyword evidence="6" id="KW-0573">Peptidoglycan synthesis</keyword>
<dbReference type="HAMAP" id="MF_02079">
    <property type="entry name" value="PGT_RodA"/>
    <property type="match status" value="1"/>
</dbReference>
<reference evidence="7 8" key="1">
    <citation type="journal article" date="2012" name="PLoS ONE">
        <title>The purine-utilizing bacterium Clostridium acidurici 9a: a genome-guided metabolic reconsideration.</title>
        <authorList>
            <person name="Hartwich K."/>
            <person name="Poehlein A."/>
            <person name="Daniel R."/>
        </authorList>
    </citation>
    <scope>NUCLEOTIDE SEQUENCE [LARGE SCALE GENOMIC DNA]</scope>
    <source>
        <strain evidence="8">ATCC 7906 / DSM 604 / BCRC 14475 / CIP 104303 / KCTC 5404 / NCIMB 10678 / 9a</strain>
    </source>
</reference>